<evidence type="ECO:0000313" key="2">
    <source>
        <dbReference type="EMBL" id="KAE9603368.1"/>
    </source>
</evidence>
<evidence type="ECO:0000256" key="1">
    <source>
        <dbReference type="SAM" id="Phobius"/>
    </source>
</evidence>
<protein>
    <submittedName>
        <fullName evidence="2">Putative ER lumen protein retaining receptor</fullName>
    </submittedName>
</protein>
<dbReference type="OrthoDB" id="7694678at2759"/>
<keyword evidence="3" id="KW-1185">Reference proteome</keyword>
<comment type="caution">
    <text evidence="2">The sequence shown here is derived from an EMBL/GenBank/DDBJ whole genome shotgun (WGS) entry which is preliminary data.</text>
</comment>
<sequence>MYSLISIFFLQIYETKGLFLFFIGSGYTWSSISFFSQMVESFILIDFCYYYIKSFMQGQLLSKMPV</sequence>
<keyword evidence="1" id="KW-0472">Membrane</keyword>
<feature type="transmembrane region" description="Helical" evidence="1">
    <location>
        <begin position="7"/>
        <end position="28"/>
    </location>
</feature>
<keyword evidence="2" id="KW-0675">Receptor</keyword>
<name>A0A6A4PPF6_LUPAL</name>
<keyword evidence="1" id="KW-0812">Transmembrane</keyword>
<proteinExistence type="predicted"/>
<dbReference type="EMBL" id="WOCE01000012">
    <property type="protein sequence ID" value="KAE9603368.1"/>
    <property type="molecule type" value="Genomic_DNA"/>
</dbReference>
<reference evidence="3" key="1">
    <citation type="journal article" date="2020" name="Nat. Commun.">
        <title>Genome sequence of the cluster root forming white lupin.</title>
        <authorList>
            <person name="Hufnagel B."/>
            <person name="Marques A."/>
            <person name="Soriano A."/>
            <person name="Marques L."/>
            <person name="Divol F."/>
            <person name="Doumas P."/>
            <person name="Sallet E."/>
            <person name="Mancinotti D."/>
            <person name="Carrere S."/>
            <person name="Marande W."/>
            <person name="Arribat S."/>
            <person name="Keller J."/>
            <person name="Huneau C."/>
            <person name="Blein T."/>
            <person name="Aime D."/>
            <person name="Laguerre M."/>
            <person name="Taylor J."/>
            <person name="Schubert V."/>
            <person name="Nelson M."/>
            <person name="Geu-Flores F."/>
            <person name="Crespi M."/>
            <person name="Gallardo-Guerrero K."/>
            <person name="Delaux P.-M."/>
            <person name="Salse J."/>
            <person name="Berges H."/>
            <person name="Guyot R."/>
            <person name="Gouzy J."/>
            <person name="Peret B."/>
        </authorList>
    </citation>
    <scope>NUCLEOTIDE SEQUENCE [LARGE SCALE GENOMIC DNA]</scope>
    <source>
        <strain evidence="3">cv. Amiga</strain>
    </source>
</reference>
<accession>A0A6A4PPF6</accession>
<gene>
    <name evidence="2" type="ORF">Lalb_Chr12g0209781</name>
</gene>
<evidence type="ECO:0000313" key="3">
    <source>
        <dbReference type="Proteomes" id="UP000447434"/>
    </source>
</evidence>
<dbReference type="AlphaFoldDB" id="A0A6A4PPF6"/>
<dbReference type="Proteomes" id="UP000447434">
    <property type="component" value="Chromosome 12"/>
</dbReference>
<keyword evidence="1" id="KW-1133">Transmembrane helix</keyword>
<organism evidence="2 3">
    <name type="scientific">Lupinus albus</name>
    <name type="common">White lupine</name>
    <name type="synonym">Lupinus termis</name>
    <dbReference type="NCBI Taxonomy" id="3870"/>
    <lineage>
        <taxon>Eukaryota</taxon>
        <taxon>Viridiplantae</taxon>
        <taxon>Streptophyta</taxon>
        <taxon>Embryophyta</taxon>
        <taxon>Tracheophyta</taxon>
        <taxon>Spermatophyta</taxon>
        <taxon>Magnoliopsida</taxon>
        <taxon>eudicotyledons</taxon>
        <taxon>Gunneridae</taxon>
        <taxon>Pentapetalae</taxon>
        <taxon>rosids</taxon>
        <taxon>fabids</taxon>
        <taxon>Fabales</taxon>
        <taxon>Fabaceae</taxon>
        <taxon>Papilionoideae</taxon>
        <taxon>50 kb inversion clade</taxon>
        <taxon>genistoids sensu lato</taxon>
        <taxon>core genistoids</taxon>
        <taxon>Genisteae</taxon>
        <taxon>Lupinus</taxon>
    </lineage>
</organism>